<dbReference type="eggNOG" id="COG1414">
    <property type="taxonomic scope" value="Bacteria"/>
</dbReference>
<dbReference type="InterPro" id="IPR005471">
    <property type="entry name" value="Tscrpt_reg_IclR_N"/>
</dbReference>
<keyword evidence="3" id="KW-0804">Transcription</keyword>
<dbReference type="InterPro" id="IPR029016">
    <property type="entry name" value="GAF-like_dom_sf"/>
</dbReference>
<dbReference type="InterPro" id="IPR036388">
    <property type="entry name" value="WH-like_DNA-bd_sf"/>
</dbReference>
<evidence type="ECO:0000256" key="3">
    <source>
        <dbReference type="ARBA" id="ARBA00023163"/>
    </source>
</evidence>
<evidence type="ECO:0000259" key="4">
    <source>
        <dbReference type="PROSITE" id="PS51077"/>
    </source>
</evidence>
<dbReference type="RefSeq" id="WP_021102177.1">
    <property type="nucleotide sequence ID" value="NZ_KE557314.1"/>
</dbReference>
<evidence type="ECO:0000313" key="6">
    <source>
        <dbReference type="EMBL" id="EPX77106.1"/>
    </source>
</evidence>
<dbReference type="Gene3D" id="1.10.10.10">
    <property type="entry name" value="Winged helix-like DNA-binding domain superfamily/Winged helix DNA-binding domain"/>
    <property type="match status" value="1"/>
</dbReference>
<dbReference type="SUPFAM" id="SSF55781">
    <property type="entry name" value="GAF domain-like"/>
    <property type="match status" value="1"/>
</dbReference>
<dbReference type="STRING" id="1123360.thalar_02825"/>
<dbReference type="EMBL" id="AONI01000015">
    <property type="protein sequence ID" value="EPX77106.1"/>
    <property type="molecule type" value="Genomic_DNA"/>
</dbReference>
<keyword evidence="1" id="KW-0805">Transcription regulation</keyword>
<evidence type="ECO:0000256" key="2">
    <source>
        <dbReference type="ARBA" id="ARBA00023125"/>
    </source>
</evidence>
<protein>
    <submittedName>
        <fullName evidence="6">Transcriptional regulator, IclR family</fullName>
    </submittedName>
</protein>
<gene>
    <name evidence="6" type="ORF">thalar_02825</name>
</gene>
<proteinExistence type="predicted"/>
<dbReference type="Gene3D" id="3.30.450.40">
    <property type="match status" value="1"/>
</dbReference>
<dbReference type="Pfam" id="PF01614">
    <property type="entry name" value="IclR_C"/>
    <property type="match status" value="1"/>
</dbReference>
<comment type="caution">
    <text evidence="6">The sequence shown here is derived from an EMBL/GenBank/DDBJ whole genome shotgun (WGS) entry which is preliminary data.</text>
</comment>
<evidence type="ECO:0000259" key="5">
    <source>
        <dbReference type="PROSITE" id="PS51078"/>
    </source>
</evidence>
<dbReference type="PROSITE" id="PS51078">
    <property type="entry name" value="ICLR_ED"/>
    <property type="match status" value="1"/>
</dbReference>
<sequence length="258" mass="28234">MNDETRQKLVPAVENAALILRLLVSSGRPMGATTIARETGLNVSSAFNILRTLAHERLISFDATDKTYAPGMGLLEFVTPLLGANPAELIRPLLNDIAQRHQVMIALWQITETDRVVLIDRFTPERVVQAVISRNSRLPVFSGAIGRCYAAAMGLDKAQTRAGYEAVRWQSEPGFDAYWQDVQTARETRTAFDHGQLFRGLEIVASLARDADGTPRFGMSSITITGQHDAESLKAVAVSLADAANQIERGVFGRPNNT</sequence>
<name>S9Q6Z0_9RHOB</name>
<dbReference type="PANTHER" id="PTHR30136:SF24">
    <property type="entry name" value="HTH-TYPE TRANSCRIPTIONAL REPRESSOR ALLR"/>
    <property type="match status" value="1"/>
</dbReference>
<reference evidence="7" key="1">
    <citation type="journal article" date="2013" name="Stand. Genomic Sci.">
        <title>Genome sequence of the Litoreibacter arenae type strain (DSM 19593(T)), a member of the Roseobacter clade isolated from sea sand.</title>
        <authorList>
            <person name="Riedel T."/>
            <person name="Fiebig A."/>
            <person name="Petersen J."/>
            <person name="Gronow S."/>
            <person name="Kyrpides N.C."/>
            <person name="Goker M."/>
            <person name="Klenk H.P."/>
        </authorList>
    </citation>
    <scope>NUCLEOTIDE SEQUENCE [LARGE SCALE GENOMIC DNA]</scope>
    <source>
        <strain evidence="7">DSM 19593</strain>
    </source>
</reference>
<dbReference type="SMART" id="SM00346">
    <property type="entry name" value="HTH_ICLR"/>
    <property type="match status" value="1"/>
</dbReference>
<evidence type="ECO:0000313" key="7">
    <source>
        <dbReference type="Proteomes" id="UP000015351"/>
    </source>
</evidence>
<dbReference type="Pfam" id="PF09339">
    <property type="entry name" value="HTH_IclR"/>
    <property type="match status" value="1"/>
</dbReference>
<feature type="domain" description="HTH iclR-type" evidence="4">
    <location>
        <begin position="10"/>
        <end position="72"/>
    </location>
</feature>
<feature type="domain" description="IclR-ED" evidence="5">
    <location>
        <begin position="73"/>
        <end position="253"/>
    </location>
</feature>
<organism evidence="6 7">
    <name type="scientific">Litoreibacter arenae DSM 19593</name>
    <dbReference type="NCBI Taxonomy" id="1123360"/>
    <lineage>
        <taxon>Bacteria</taxon>
        <taxon>Pseudomonadati</taxon>
        <taxon>Pseudomonadota</taxon>
        <taxon>Alphaproteobacteria</taxon>
        <taxon>Rhodobacterales</taxon>
        <taxon>Roseobacteraceae</taxon>
        <taxon>Litoreibacter</taxon>
    </lineage>
</organism>
<evidence type="ECO:0000256" key="1">
    <source>
        <dbReference type="ARBA" id="ARBA00023015"/>
    </source>
</evidence>
<accession>S9Q6Z0</accession>
<dbReference type="GO" id="GO:0003700">
    <property type="term" value="F:DNA-binding transcription factor activity"/>
    <property type="evidence" value="ECO:0007669"/>
    <property type="project" value="TreeGrafter"/>
</dbReference>
<keyword evidence="7" id="KW-1185">Reference proteome</keyword>
<dbReference type="Proteomes" id="UP000015351">
    <property type="component" value="Unassembled WGS sequence"/>
</dbReference>
<dbReference type="GO" id="GO:0003677">
    <property type="term" value="F:DNA binding"/>
    <property type="evidence" value="ECO:0007669"/>
    <property type="project" value="UniProtKB-KW"/>
</dbReference>
<dbReference type="InterPro" id="IPR036390">
    <property type="entry name" value="WH_DNA-bd_sf"/>
</dbReference>
<dbReference type="GO" id="GO:0045892">
    <property type="term" value="P:negative regulation of DNA-templated transcription"/>
    <property type="evidence" value="ECO:0007669"/>
    <property type="project" value="TreeGrafter"/>
</dbReference>
<dbReference type="SUPFAM" id="SSF46785">
    <property type="entry name" value="Winged helix' DNA-binding domain"/>
    <property type="match status" value="1"/>
</dbReference>
<dbReference type="PANTHER" id="PTHR30136">
    <property type="entry name" value="HELIX-TURN-HELIX TRANSCRIPTIONAL REGULATOR, ICLR FAMILY"/>
    <property type="match status" value="1"/>
</dbReference>
<dbReference type="AlphaFoldDB" id="S9Q6Z0"/>
<dbReference type="PROSITE" id="PS51077">
    <property type="entry name" value="HTH_ICLR"/>
    <property type="match status" value="1"/>
</dbReference>
<dbReference type="InterPro" id="IPR050707">
    <property type="entry name" value="HTH_MetabolicPath_Reg"/>
</dbReference>
<dbReference type="HOGENOM" id="CLU_062618_4_2_5"/>
<dbReference type="InterPro" id="IPR014757">
    <property type="entry name" value="Tscrpt_reg_IclR_C"/>
</dbReference>
<keyword evidence="2" id="KW-0238">DNA-binding</keyword>